<keyword evidence="3" id="KW-1185">Reference proteome</keyword>
<feature type="transmembrane region" description="Helical" evidence="1">
    <location>
        <begin position="293"/>
        <end position="312"/>
    </location>
</feature>
<proteinExistence type="predicted"/>
<dbReference type="AlphaFoldDB" id="A0ABC9YY09"/>
<keyword evidence="1" id="KW-0472">Membrane</keyword>
<gene>
    <name evidence="2" type="ORF">NSK11_contig00079-0007</name>
</gene>
<feature type="transmembrane region" description="Helical" evidence="1">
    <location>
        <begin position="107"/>
        <end position="129"/>
    </location>
</feature>
<reference evidence="2 3" key="2">
    <citation type="journal article" date="2016" name="Genome Announc.">
        <title>Draft Genome Sequence of Erythromycin- and Oxytetracycline-Sensitive Nocardia seriolae Strain U-1 (NBRC 110359).</title>
        <authorList>
            <person name="Imajoh M."/>
            <person name="Sukeda M."/>
            <person name="Shimizu M."/>
            <person name="Yamane J."/>
            <person name="Ohnishi K."/>
            <person name="Oshima S."/>
        </authorList>
    </citation>
    <scope>NUCLEOTIDE SEQUENCE [LARGE SCALE GENOMIC DNA]</scope>
    <source>
        <strain evidence="2 3">U-1</strain>
    </source>
</reference>
<feature type="transmembrane region" description="Helical" evidence="1">
    <location>
        <begin position="223"/>
        <end position="241"/>
    </location>
</feature>
<evidence type="ECO:0000313" key="3">
    <source>
        <dbReference type="Proteomes" id="UP000037179"/>
    </source>
</evidence>
<protein>
    <recommendedName>
        <fullName evidence="4">DoxX family protein</fullName>
    </recommendedName>
</protein>
<organism evidence="2 3">
    <name type="scientific">Nocardia seriolae</name>
    <dbReference type="NCBI Taxonomy" id="37332"/>
    <lineage>
        <taxon>Bacteria</taxon>
        <taxon>Bacillati</taxon>
        <taxon>Actinomycetota</taxon>
        <taxon>Actinomycetes</taxon>
        <taxon>Mycobacteriales</taxon>
        <taxon>Nocardiaceae</taxon>
        <taxon>Nocardia</taxon>
    </lineage>
</organism>
<evidence type="ECO:0008006" key="4">
    <source>
        <dbReference type="Google" id="ProtNLM"/>
    </source>
</evidence>
<sequence length="459" mass="50664">MEARGYGMSVQTIESATDRAGGGGEPTRTWNPMSRIAFRFGFLYFVLFCVSYPQILIAFAGALQHQLAADWPSLWMSPSLPVVKWVGRTVFGADVALHETGSGDQQIFWVLLFCVLVIAAAGTVLWTLLDRNRPGYHRLSAWFLLFIRLCLAGQMLGYGFAKAIPNQMPEPGLVTLLTPYGDFAPLGVLWSQVGVSPVYESLLGIAEILGGLLLLLPRTQLAGVLLSLVSMTQVWVLNMTFDVPVKLLSFHLMLLCLVLLVPEVPRVAALLTGRAAGPAATPQPFRTRRSARVAATAQVLLALWFSAGYVWISMDSWRETHGESARSELYGIWTVADFTRDGQPVPPLLTDQTRWRRLVFDRPQLAVVQRMDDELMPFGAQIDTGAHHLVLTEGKTHTVLADLTYEQPTPDRLILTGVLDGHPVTITLHQVDLDRLPLYKSRGLHLIQEDGNFGKGPGE</sequence>
<dbReference type="Proteomes" id="UP000037179">
    <property type="component" value="Unassembled WGS sequence"/>
</dbReference>
<feature type="transmembrane region" description="Helical" evidence="1">
    <location>
        <begin position="247"/>
        <end position="272"/>
    </location>
</feature>
<evidence type="ECO:0000313" key="2">
    <source>
        <dbReference type="EMBL" id="GAP30370.1"/>
    </source>
</evidence>
<reference evidence="3" key="1">
    <citation type="submission" date="2015-07" db="EMBL/GenBank/DDBJ databases">
        <title>Nocardia seriolae U-1 whole genome shotgun sequence.</title>
        <authorList>
            <person name="Imajoh M."/>
            <person name="Fukumoto Y."/>
            <person name="Sukeda M."/>
            <person name="Yamane J."/>
            <person name="Yamasaki K."/>
            <person name="Shimizu M."/>
            <person name="Ohnishi K."/>
            <person name="Oshima S."/>
        </authorList>
    </citation>
    <scope>NUCLEOTIDE SEQUENCE [LARGE SCALE GENOMIC DNA]</scope>
    <source>
        <strain evidence="3">U-1</strain>
    </source>
</reference>
<dbReference type="EMBL" id="BBYQ01000079">
    <property type="protein sequence ID" value="GAP30370.1"/>
    <property type="molecule type" value="Genomic_DNA"/>
</dbReference>
<keyword evidence="1" id="KW-1133">Transmembrane helix</keyword>
<evidence type="ECO:0000256" key="1">
    <source>
        <dbReference type="SAM" id="Phobius"/>
    </source>
</evidence>
<accession>A0ABC9YY09</accession>
<keyword evidence="1" id="KW-0812">Transmembrane</keyword>
<comment type="caution">
    <text evidence="2">The sequence shown here is derived from an EMBL/GenBank/DDBJ whole genome shotgun (WGS) entry which is preliminary data.</text>
</comment>
<feature type="transmembrane region" description="Helical" evidence="1">
    <location>
        <begin position="42"/>
        <end position="63"/>
    </location>
</feature>
<feature type="transmembrane region" description="Helical" evidence="1">
    <location>
        <begin position="141"/>
        <end position="161"/>
    </location>
</feature>
<feature type="transmembrane region" description="Helical" evidence="1">
    <location>
        <begin position="198"/>
        <end position="216"/>
    </location>
</feature>
<name>A0ABC9YY09_9NOCA</name>